<dbReference type="SUPFAM" id="SSF50199">
    <property type="entry name" value="Staphylococcal nuclease"/>
    <property type="match status" value="1"/>
</dbReference>
<protein>
    <submittedName>
        <fullName evidence="2">Uncharacterized protein</fullName>
    </submittedName>
</protein>
<dbReference type="Proteomes" id="UP000535078">
    <property type="component" value="Unassembled WGS sequence"/>
</dbReference>
<dbReference type="InterPro" id="IPR035437">
    <property type="entry name" value="SNase_OB-fold_sf"/>
</dbReference>
<evidence type="ECO:0000313" key="3">
    <source>
        <dbReference type="Proteomes" id="UP000535078"/>
    </source>
</evidence>
<proteinExistence type="predicted"/>
<sequence>MDGDTIRLTDKRNARLSGFDAWESDQIGYRPGRGPLRIGEQSTNALEGFITPQTDVRGIGKQTFGRPVVIARDGDLDAALPMLWQGHGLAAPEYLADDPGRRGQYLEAERLGRLNRQGAHATEYMTPDVHRTADRWNLKIRPGEEAVYTSDLPELRPEFQRLTDEEERDFYGFLASQSGNKNFSQADLDAYWKSKGRQASEAAAPEFIADIRKGQKFGAIDYSSWDAATLADFKKQNAFAGMRPEVQEAYGTMLTSPDASPEQLEQFAEVNGIPPPPPGFEVEALPPGFVLE</sequence>
<comment type="caution">
    <text evidence="2">The sequence shown here is derived from an EMBL/GenBank/DDBJ whole genome shotgun (WGS) entry which is preliminary data.</text>
</comment>
<gene>
    <name evidence="2" type="ORF">GGR90_002011</name>
</gene>
<reference evidence="2 3" key="1">
    <citation type="submission" date="2020-03" db="EMBL/GenBank/DDBJ databases">
        <title>Genomic Encyclopedia of Type Strains, Phase IV (KMG-IV): sequencing the most valuable type-strain genomes for metagenomic binning, comparative biology and taxonomic classification.</title>
        <authorList>
            <person name="Goeker M."/>
        </authorList>
    </citation>
    <scope>NUCLEOTIDE SEQUENCE [LARGE SCALE GENOMIC DNA]</scope>
    <source>
        <strain evidence="2 3">DSM 25229</strain>
    </source>
</reference>
<keyword evidence="3" id="KW-1185">Reference proteome</keyword>
<evidence type="ECO:0000313" key="2">
    <source>
        <dbReference type="EMBL" id="NJB89836.1"/>
    </source>
</evidence>
<dbReference type="EMBL" id="JAATIT010000002">
    <property type="protein sequence ID" value="NJB89836.1"/>
    <property type="molecule type" value="Genomic_DNA"/>
</dbReference>
<accession>A0A7X6B995</accession>
<dbReference type="RefSeq" id="WP_167921291.1">
    <property type="nucleotide sequence ID" value="NZ_JAATIT010000002.1"/>
</dbReference>
<dbReference type="Gene3D" id="2.40.50.90">
    <property type="match status" value="1"/>
</dbReference>
<dbReference type="AlphaFoldDB" id="A0A7X6B995"/>
<feature type="region of interest" description="Disordered" evidence="1">
    <location>
        <begin position="271"/>
        <end position="292"/>
    </location>
</feature>
<organism evidence="2 3">
    <name type="scientific">Sphingopyxis italica</name>
    <dbReference type="NCBI Taxonomy" id="1129133"/>
    <lineage>
        <taxon>Bacteria</taxon>
        <taxon>Pseudomonadati</taxon>
        <taxon>Pseudomonadota</taxon>
        <taxon>Alphaproteobacteria</taxon>
        <taxon>Sphingomonadales</taxon>
        <taxon>Sphingomonadaceae</taxon>
        <taxon>Sphingopyxis</taxon>
    </lineage>
</organism>
<evidence type="ECO:0000256" key="1">
    <source>
        <dbReference type="SAM" id="MobiDB-lite"/>
    </source>
</evidence>
<name>A0A7X6B995_9SPHN</name>